<evidence type="ECO:0000313" key="22">
    <source>
        <dbReference type="Proteomes" id="UP000193963"/>
    </source>
</evidence>
<dbReference type="GO" id="GO:0004802">
    <property type="term" value="F:transketolase activity"/>
    <property type="evidence" value="ECO:0007669"/>
    <property type="project" value="UniProtKB-UniRule"/>
</dbReference>
<evidence type="ECO:0000256" key="16">
    <source>
        <dbReference type="PIRSR" id="PIRSR605478-2"/>
    </source>
</evidence>
<feature type="binding site" evidence="16">
    <location>
        <position position="366"/>
    </location>
    <ligand>
        <name>substrate</name>
    </ligand>
</feature>
<dbReference type="InterPro" id="IPR005478">
    <property type="entry name" value="Transketolase_bac-like"/>
</dbReference>
<proteinExistence type="inferred from homology"/>
<evidence type="ECO:0000256" key="15">
    <source>
        <dbReference type="PIRSR" id="PIRSR605478-1"/>
    </source>
</evidence>
<sequence length="677" mass="73513">MREEPDVDIDALRTAHPDHWSKATAIRALTLDAVAAANSGHSGMPMGMADVATVLFEKHLKFDATQPNWFDRDRFILSAGHGSMLLYSLLHLTGYEEFPIEEIKNFRQWGARTAGHPENFLAKGIETTTGPLGQGIANSVGFAMAEEMLRAQFGKKLVDHHTYVIAGDGCLMEGVSEEAISLAGRHQLSKLIVFWDNNSITIDGKVELSSTTDQVARFKANGWHVQEIDGHDPEAIDEAITAAKKAGKPSMIACKTHIALGHAAQDTSKGHGALTDADQLAAAKAAYGWEYGAFEIPADVKSAWEEIGRRGAEERFAWEGRLGNQSERRQQEFQRRIDGETPKKLSAVVRALKKQVSETQPKVATRKASEMALEVINPVLPETIGGSADLTGSNNTLTGDLGIFDTDNRKGRFVHWGIREHGMAAAMNGLALHGGIKPYSGTFFCFTDYARPAMRLSALMQISPVYVMTHDSIGLGEDGPTHQPVEHLAMCRATPNTLVFRPADAVETAEAWEIALSQKGTPSVLSLTRQGLPTLRTEHKSKNLVAQGAYVMADAEGKRQAILLATGSEVAIAMEAKALLEAEGIGTRVVSMPCWELFEEQDEKIRKRVLPAGPVRVAVEAGVRQGWDKWLLGERGREAKAGFVGMSSFGGSAPADELYEKFGITAQAVADKVKSLL</sequence>
<feature type="binding site" evidence="17">
    <location>
        <position position="81"/>
    </location>
    <ligand>
        <name>thiamine diphosphate</name>
        <dbReference type="ChEBI" id="CHEBI:58937"/>
    </ligand>
</feature>
<dbReference type="EC" id="2.2.1.1" evidence="7 14"/>
<dbReference type="FunFam" id="3.40.50.970:FF:000004">
    <property type="entry name" value="Transketolase"/>
    <property type="match status" value="1"/>
</dbReference>
<evidence type="ECO:0000256" key="1">
    <source>
        <dbReference type="ARBA" id="ARBA00001913"/>
    </source>
</evidence>
<dbReference type="Pfam" id="PF02779">
    <property type="entry name" value="Transket_pyr"/>
    <property type="match status" value="1"/>
</dbReference>
<protein>
    <recommendedName>
        <fullName evidence="7 14">Transketolase</fullName>
        <ecNumber evidence="7 14">2.2.1.1</ecNumber>
    </recommendedName>
</protein>
<feature type="binding site" evidence="17">
    <location>
        <position position="446"/>
    </location>
    <ligand>
        <name>thiamine diphosphate</name>
        <dbReference type="ChEBI" id="CHEBI:58937"/>
    </ligand>
</feature>
<evidence type="ECO:0000256" key="11">
    <source>
        <dbReference type="ARBA" id="ARBA00022842"/>
    </source>
</evidence>
<comment type="cofactor">
    <cofactor evidence="2">
        <name>Co(2+)</name>
        <dbReference type="ChEBI" id="CHEBI:48828"/>
    </cofactor>
</comment>
<dbReference type="InterPro" id="IPR009014">
    <property type="entry name" value="Transketo_C/PFOR_II"/>
</dbReference>
<feature type="binding site" evidence="16">
    <location>
        <position position="41"/>
    </location>
    <ligand>
        <name>substrate</name>
    </ligand>
</feature>
<dbReference type="CDD" id="cd07033">
    <property type="entry name" value="TPP_PYR_DXS_TK_like"/>
    <property type="match status" value="1"/>
</dbReference>
<dbReference type="Pfam" id="PF00456">
    <property type="entry name" value="Transketolase_N"/>
    <property type="match status" value="1"/>
</dbReference>
<comment type="similarity">
    <text evidence="5">Belongs to the transketolase family.</text>
</comment>
<feature type="binding site" evidence="16">
    <location>
        <position position="470"/>
    </location>
    <ligand>
        <name>substrate</name>
    </ligand>
</feature>
<feature type="active site" description="Proton donor" evidence="15">
    <location>
        <position position="420"/>
    </location>
</feature>
<feature type="binding site" evidence="18">
    <location>
        <position position="198"/>
    </location>
    <ligand>
        <name>Mg(2+)</name>
        <dbReference type="ChEBI" id="CHEBI:18420"/>
    </ligand>
</feature>
<dbReference type="PROSITE" id="PS00802">
    <property type="entry name" value="TRANSKETOLASE_2"/>
    <property type="match status" value="1"/>
</dbReference>
<feature type="site" description="Important for catalytic activity" evidence="19">
    <location>
        <position position="41"/>
    </location>
</feature>
<dbReference type="InterPro" id="IPR029061">
    <property type="entry name" value="THDP-binding"/>
</dbReference>
<evidence type="ECO:0000256" key="6">
    <source>
        <dbReference type="ARBA" id="ARBA00011738"/>
    </source>
</evidence>
<dbReference type="GO" id="GO:0005829">
    <property type="term" value="C:cytosol"/>
    <property type="evidence" value="ECO:0007669"/>
    <property type="project" value="TreeGrafter"/>
</dbReference>
<comment type="cofactor">
    <cofactor evidence="18">
        <name>Mg(2+)</name>
        <dbReference type="ChEBI" id="CHEBI:18420"/>
    </cofactor>
    <text evidence="18">Binds 1 Mg(2+) ion per subunit. Can also utilize other divalent metal cations, such as Ca(2+), Mn(2+) and Co(2+).</text>
</comment>
<evidence type="ECO:0000313" key="21">
    <source>
        <dbReference type="EMBL" id="SLN27134.1"/>
    </source>
</evidence>
<reference evidence="22" key="1">
    <citation type="submission" date="2017-03" db="EMBL/GenBank/DDBJ databases">
        <authorList>
            <person name="Rodrigo-Torres L."/>
            <person name="Arahal R.D."/>
            <person name="Lucena T."/>
        </authorList>
    </citation>
    <scope>NUCLEOTIDE SEQUENCE [LARGE SCALE GENOMIC DNA]</scope>
    <source>
        <strain evidence="22">CECT 7751</strain>
    </source>
</reference>
<dbReference type="InterPro" id="IPR055152">
    <property type="entry name" value="Transketolase-like_C_2"/>
</dbReference>
<evidence type="ECO:0000256" key="5">
    <source>
        <dbReference type="ARBA" id="ARBA00007131"/>
    </source>
</evidence>
<keyword evidence="12 17" id="KW-0786">Thiamine pyrophosphate</keyword>
<dbReference type="Gene3D" id="3.40.50.970">
    <property type="match status" value="2"/>
</dbReference>
<dbReference type="SUPFAM" id="SSF52518">
    <property type="entry name" value="Thiamin diphosphate-binding fold (THDP-binding)"/>
    <property type="match status" value="2"/>
</dbReference>
<dbReference type="SMART" id="SM00861">
    <property type="entry name" value="Transket_pyr"/>
    <property type="match status" value="1"/>
</dbReference>
<feature type="binding site" evidence="17">
    <location>
        <begin position="130"/>
        <end position="132"/>
    </location>
    <ligand>
        <name>thiamine diphosphate</name>
        <dbReference type="ChEBI" id="CHEBI:58937"/>
    </ligand>
</feature>
<dbReference type="InterPro" id="IPR005475">
    <property type="entry name" value="Transketolase-like_Pyr-bd"/>
</dbReference>
<name>A0A1X6YP84_9RHOB</name>
<gene>
    <name evidence="21" type="primary">tktA</name>
    <name evidence="21" type="ORF">PSM7751_01024</name>
</gene>
<keyword evidence="11 18" id="KW-0460">Magnesium</keyword>
<feature type="binding site" evidence="18">
    <location>
        <position position="200"/>
    </location>
    <ligand>
        <name>Mg(2+)</name>
        <dbReference type="ChEBI" id="CHEBI:18420"/>
    </ligand>
</feature>
<dbReference type="Gene3D" id="3.40.50.920">
    <property type="match status" value="1"/>
</dbReference>
<feature type="binding site" evidence="16">
    <location>
        <position position="393"/>
    </location>
    <ligand>
        <name>substrate</name>
    </ligand>
</feature>
<feature type="binding site" evidence="18">
    <location>
        <position position="168"/>
    </location>
    <ligand>
        <name>Mg(2+)</name>
        <dbReference type="ChEBI" id="CHEBI:18420"/>
    </ligand>
</feature>
<feature type="binding site" evidence="17">
    <location>
        <position position="169"/>
    </location>
    <ligand>
        <name>thiamine diphosphate</name>
        <dbReference type="ChEBI" id="CHEBI:58937"/>
    </ligand>
</feature>
<comment type="catalytic activity">
    <reaction evidence="13">
        <text>D-sedoheptulose 7-phosphate + D-glyceraldehyde 3-phosphate = aldehydo-D-ribose 5-phosphate + D-xylulose 5-phosphate</text>
        <dbReference type="Rhea" id="RHEA:10508"/>
        <dbReference type="ChEBI" id="CHEBI:57483"/>
        <dbReference type="ChEBI" id="CHEBI:57737"/>
        <dbReference type="ChEBI" id="CHEBI:58273"/>
        <dbReference type="ChEBI" id="CHEBI:59776"/>
        <dbReference type="EC" id="2.2.1.1"/>
    </reaction>
</comment>
<dbReference type="CDD" id="cd02012">
    <property type="entry name" value="TPP_TK"/>
    <property type="match status" value="1"/>
</dbReference>
<evidence type="ECO:0000256" key="12">
    <source>
        <dbReference type="ARBA" id="ARBA00023052"/>
    </source>
</evidence>
<evidence type="ECO:0000256" key="10">
    <source>
        <dbReference type="ARBA" id="ARBA00022837"/>
    </source>
</evidence>
<feature type="site" description="Important for catalytic activity" evidence="19">
    <location>
        <position position="271"/>
    </location>
</feature>
<evidence type="ECO:0000256" key="14">
    <source>
        <dbReference type="NCBIfam" id="TIGR00232"/>
    </source>
</evidence>
<dbReference type="Pfam" id="PF22613">
    <property type="entry name" value="Transketolase_C_1"/>
    <property type="match status" value="1"/>
</dbReference>
<dbReference type="Proteomes" id="UP000193963">
    <property type="component" value="Unassembled WGS sequence"/>
</dbReference>
<feature type="binding site" evidence="16">
    <location>
        <position position="482"/>
    </location>
    <ligand>
        <name>substrate</name>
    </ligand>
</feature>
<dbReference type="InterPro" id="IPR020826">
    <property type="entry name" value="Transketolase_BS"/>
</dbReference>
<keyword evidence="10" id="KW-0106">Calcium</keyword>
<feature type="domain" description="Transketolase-like pyrimidine-binding" evidence="20">
    <location>
        <begin position="363"/>
        <end position="534"/>
    </location>
</feature>
<keyword evidence="22" id="KW-1185">Reference proteome</keyword>
<evidence type="ECO:0000256" key="17">
    <source>
        <dbReference type="PIRSR" id="PIRSR605478-3"/>
    </source>
</evidence>
<feature type="binding site" evidence="16">
    <location>
        <position position="529"/>
    </location>
    <ligand>
        <name>substrate</name>
    </ligand>
</feature>
<comment type="cofactor">
    <cofactor evidence="17">
        <name>thiamine diphosphate</name>
        <dbReference type="ChEBI" id="CHEBI:58937"/>
    </cofactor>
    <text evidence="17">Binds 1 thiamine pyrophosphate per subunit. During the reaction, the substrate forms a covalent intermediate with the cofactor.</text>
</comment>
<dbReference type="NCBIfam" id="TIGR00232">
    <property type="entry name" value="tktlase_bact"/>
    <property type="match status" value="1"/>
</dbReference>
<dbReference type="GO" id="GO:0009052">
    <property type="term" value="P:pentose-phosphate shunt, non-oxidative branch"/>
    <property type="evidence" value="ECO:0007669"/>
    <property type="project" value="UniProtKB-ARBA"/>
</dbReference>
<feature type="binding site" evidence="16">
    <location>
        <position position="478"/>
    </location>
    <ligand>
        <name>substrate</name>
    </ligand>
</feature>
<dbReference type="GO" id="GO:0046872">
    <property type="term" value="F:metal ion binding"/>
    <property type="evidence" value="ECO:0007669"/>
    <property type="project" value="UniProtKB-KW"/>
</dbReference>
<dbReference type="InterPro" id="IPR005474">
    <property type="entry name" value="Transketolase_N"/>
</dbReference>
<evidence type="ECO:0000256" key="3">
    <source>
        <dbReference type="ARBA" id="ARBA00004959"/>
    </source>
</evidence>
<evidence type="ECO:0000256" key="4">
    <source>
        <dbReference type="ARBA" id="ARBA00005215"/>
    </source>
</evidence>
<dbReference type="FunFam" id="3.40.50.970:FF:000003">
    <property type="entry name" value="Transketolase"/>
    <property type="match status" value="1"/>
</dbReference>
<accession>A0A1X6YP84</accession>
<dbReference type="PANTHER" id="PTHR43522">
    <property type="entry name" value="TRANSKETOLASE"/>
    <property type="match status" value="1"/>
</dbReference>
<evidence type="ECO:0000259" key="20">
    <source>
        <dbReference type="SMART" id="SM00861"/>
    </source>
</evidence>
<evidence type="ECO:0000256" key="9">
    <source>
        <dbReference type="ARBA" id="ARBA00022723"/>
    </source>
</evidence>
<evidence type="ECO:0000256" key="18">
    <source>
        <dbReference type="PIRSR" id="PIRSR605478-4"/>
    </source>
</evidence>
<evidence type="ECO:0000256" key="8">
    <source>
        <dbReference type="ARBA" id="ARBA00022679"/>
    </source>
</evidence>
<keyword evidence="8 21" id="KW-0808">Transferase</keyword>
<dbReference type="EMBL" id="FWFN01000002">
    <property type="protein sequence ID" value="SLN27134.1"/>
    <property type="molecule type" value="Genomic_DNA"/>
</dbReference>
<evidence type="ECO:0000256" key="19">
    <source>
        <dbReference type="PIRSR" id="PIRSR605478-5"/>
    </source>
</evidence>
<comment type="pathway">
    <text evidence="3">Carbohydrate degradation; pentose phosphate pathway.</text>
</comment>
<feature type="binding site" evidence="17">
    <location>
        <position position="271"/>
    </location>
    <ligand>
        <name>thiamine diphosphate</name>
        <dbReference type="ChEBI" id="CHEBI:58937"/>
    </ligand>
</feature>
<evidence type="ECO:0000256" key="7">
    <source>
        <dbReference type="ARBA" id="ARBA00013152"/>
    </source>
</evidence>
<comment type="pathway">
    <text evidence="4">Carbohydrate biosynthesis; Calvin cycle.</text>
</comment>
<evidence type="ECO:0000256" key="2">
    <source>
        <dbReference type="ARBA" id="ARBA00001941"/>
    </source>
</evidence>
<feature type="binding site" evidence="16">
    <location>
        <position position="271"/>
    </location>
    <ligand>
        <name>substrate</name>
    </ligand>
</feature>
<dbReference type="FunFam" id="3.40.50.920:FF:000003">
    <property type="entry name" value="Transketolase"/>
    <property type="match status" value="1"/>
</dbReference>
<evidence type="ECO:0000256" key="13">
    <source>
        <dbReference type="ARBA" id="ARBA00049473"/>
    </source>
</evidence>
<comment type="subunit">
    <text evidence="6">Homodimer.</text>
</comment>
<dbReference type="SUPFAM" id="SSF52922">
    <property type="entry name" value="TK C-terminal domain-like"/>
    <property type="match status" value="1"/>
</dbReference>
<feature type="binding site" evidence="17">
    <location>
        <position position="198"/>
    </location>
    <ligand>
        <name>thiamine diphosphate</name>
        <dbReference type="ChEBI" id="CHEBI:58937"/>
    </ligand>
</feature>
<dbReference type="PANTHER" id="PTHR43522:SF2">
    <property type="entry name" value="TRANSKETOLASE 1-RELATED"/>
    <property type="match status" value="1"/>
</dbReference>
<keyword evidence="9 18" id="KW-0479">Metal-binding</keyword>
<organism evidence="21 22">
    <name type="scientific">Pseudooceanicola marinus</name>
    <dbReference type="NCBI Taxonomy" id="396013"/>
    <lineage>
        <taxon>Bacteria</taxon>
        <taxon>Pseudomonadati</taxon>
        <taxon>Pseudomonadota</taxon>
        <taxon>Alphaproteobacteria</taxon>
        <taxon>Rhodobacterales</taxon>
        <taxon>Paracoccaceae</taxon>
        <taxon>Pseudooceanicola</taxon>
    </lineage>
</organism>
<dbReference type="AlphaFoldDB" id="A0A1X6YP84"/>
<comment type="cofactor">
    <cofactor evidence="1">
        <name>Ca(2+)</name>
        <dbReference type="ChEBI" id="CHEBI:29108"/>
    </cofactor>
</comment>
<dbReference type="InterPro" id="IPR033247">
    <property type="entry name" value="Transketolase_fam"/>
</dbReference>